<dbReference type="InterPro" id="IPR006139">
    <property type="entry name" value="D-isomer_2_OHA_DH_cat_dom"/>
</dbReference>
<dbReference type="OrthoDB" id="9805416at2"/>
<evidence type="ECO:0000256" key="4">
    <source>
        <dbReference type="ARBA" id="ARBA00013001"/>
    </source>
</evidence>
<dbReference type="InterPro" id="IPR029752">
    <property type="entry name" value="D-isomer_DH_CS1"/>
</dbReference>
<evidence type="ECO:0000313" key="14">
    <source>
        <dbReference type="EMBL" id="TDW21022.1"/>
    </source>
</evidence>
<evidence type="ECO:0000256" key="5">
    <source>
        <dbReference type="ARBA" id="ARBA00013143"/>
    </source>
</evidence>
<dbReference type="Pfam" id="PF00389">
    <property type="entry name" value="2-Hacid_dh"/>
    <property type="match status" value="1"/>
</dbReference>
<dbReference type="EC" id="1.1.1.399" evidence="4"/>
<dbReference type="Pfam" id="PF02826">
    <property type="entry name" value="2-Hacid_dh_C"/>
    <property type="match status" value="1"/>
</dbReference>
<evidence type="ECO:0000256" key="12">
    <source>
        <dbReference type="RuleBase" id="RU003719"/>
    </source>
</evidence>
<evidence type="ECO:0000256" key="11">
    <source>
        <dbReference type="ARBA" id="ARBA00048731"/>
    </source>
</evidence>
<dbReference type="InterPro" id="IPR002912">
    <property type="entry name" value="ACT_dom"/>
</dbReference>
<protein>
    <recommendedName>
        <fullName evidence="6">D-3-phosphoglycerate dehydrogenase</fullName>
        <ecNumber evidence="4">1.1.1.399</ecNumber>
        <ecNumber evidence="5">1.1.1.95</ecNumber>
    </recommendedName>
    <alternativeName>
        <fullName evidence="9">2-oxoglutarate reductase</fullName>
    </alternativeName>
</protein>
<feature type="domain" description="ACT" evidence="13">
    <location>
        <begin position="317"/>
        <end position="385"/>
    </location>
</feature>
<reference evidence="14 15" key="1">
    <citation type="submission" date="2019-03" db="EMBL/GenBank/DDBJ databases">
        <title>Genomic Encyclopedia of Type Strains, Phase IV (KMG-IV): sequencing the most valuable type-strain genomes for metagenomic binning, comparative biology and taxonomic classification.</title>
        <authorList>
            <person name="Goeker M."/>
        </authorList>
    </citation>
    <scope>NUCLEOTIDE SEQUENCE [LARGE SCALE GENOMIC DNA]</scope>
    <source>
        <strain evidence="14 15">DSM 28867</strain>
    </source>
</reference>
<gene>
    <name evidence="14" type="ORF">EDD63_10958</name>
</gene>
<comment type="catalytic activity">
    <reaction evidence="11">
        <text>(2R)-3-phosphoglycerate + NAD(+) = 3-phosphooxypyruvate + NADH + H(+)</text>
        <dbReference type="Rhea" id="RHEA:12641"/>
        <dbReference type="ChEBI" id="CHEBI:15378"/>
        <dbReference type="ChEBI" id="CHEBI:18110"/>
        <dbReference type="ChEBI" id="CHEBI:57540"/>
        <dbReference type="ChEBI" id="CHEBI:57945"/>
        <dbReference type="ChEBI" id="CHEBI:58272"/>
        <dbReference type="EC" id="1.1.1.95"/>
    </reaction>
</comment>
<dbReference type="InterPro" id="IPR029753">
    <property type="entry name" value="D-isomer_DH_CS"/>
</dbReference>
<dbReference type="AlphaFoldDB" id="A0A4R7ZT72"/>
<dbReference type="GO" id="GO:0004617">
    <property type="term" value="F:phosphoglycerate dehydrogenase activity"/>
    <property type="evidence" value="ECO:0007669"/>
    <property type="project" value="UniProtKB-EC"/>
</dbReference>
<evidence type="ECO:0000256" key="6">
    <source>
        <dbReference type="ARBA" id="ARBA00021582"/>
    </source>
</evidence>
<proteinExistence type="inferred from homology"/>
<dbReference type="CDD" id="cd12174">
    <property type="entry name" value="PGDH_like_3"/>
    <property type="match status" value="1"/>
</dbReference>
<dbReference type="SUPFAM" id="SSF52283">
    <property type="entry name" value="Formate/glycerate dehydrogenase catalytic domain-like"/>
    <property type="match status" value="1"/>
</dbReference>
<dbReference type="PANTHER" id="PTHR42938:SF47">
    <property type="entry name" value="HYDROXYPYRUVATE REDUCTASE"/>
    <property type="match status" value="1"/>
</dbReference>
<dbReference type="Gene3D" id="3.40.50.720">
    <property type="entry name" value="NAD(P)-binding Rossmann-like Domain"/>
    <property type="match status" value="2"/>
</dbReference>
<dbReference type="InterPro" id="IPR036291">
    <property type="entry name" value="NAD(P)-bd_dom_sf"/>
</dbReference>
<sequence length="385" mass="42275">MNIKLYNKISPKGLALFDDETYRFGEDVVNPDGILVRSAKLNDMEFNDELRAIVRAGAGVNNLPIDRCSEAGIVCFNTPGANANAVKELVFAGMLLSARPVYNAMNWVSTLAENDDVSTIVEKEKSNFVGNELRGKKLGIIGLGAIGIKVANLALHFGMEVYGYDPYISIDAAWQLSRKVHYAKTLEELYEKCDYISVHVPLSDKTKNMINSEAIAKMKDNVCILNFARGGLVDEKAVVDAIEAGKVKNYVTDFPNGDILHAKGVICIPHLGASTPESEENCAIMAVDQIQDFLENGNILHSVNLPNVHMDRSGEARITIFHRNAPNMIAQITQTISDKGINIENLINKSKNDYAYTMVDVNSKDVDDVVKELSLIDAILKVVAL</sequence>
<organism evidence="14 15">
    <name type="scientific">Breznakia blatticola</name>
    <dbReference type="NCBI Taxonomy" id="1754012"/>
    <lineage>
        <taxon>Bacteria</taxon>
        <taxon>Bacillati</taxon>
        <taxon>Bacillota</taxon>
        <taxon>Erysipelotrichia</taxon>
        <taxon>Erysipelotrichales</taxon>
        <taxon>Erysipelotrichaceae</taxon>
        <taxon>Breznakia</taxon>
    </lineage>
</organism>
<accession>A0A4R7ZT72</accession>
<keyword evidence="8" id="KW-0520">NAD</keyword>
<evidence type="ECO:0000256" key="3">
    <source>
        <dbReference type="ARBA" id="ARBA00005854"/>
    </source>
</evidence>
<dbReference type="EMBL" id="SODD01000009">
    <property type="protein sequence ID" value="TDW21022.1"/>
    <property type="molecule type" value="Genomic_DNA"/>
</dbReference>
<evidence type="ECO:0000256" key="2">
    <source>
        <dbReference type="ARBA" id="ARBA00005216"/>
    </source>
</evidence>
<dbReference type="PANTHER" id="PTHR42938">
    <property type="entry name" value="FORMATE DEHYDROGENASE 1"/>
    <property type="match status" value="1"/>
</dbReference>
<comment type="similarity">
    <text evidence="3 12">Belongs to the D-isomer specific 2-hydroxyacid dehydrogenase family.</text>
</comment>
<dbReference type="SUPFAM" id="SSF51735">
    <property type="entry name" value="NAD(P)-binding Rossmann-fold domains"/>
    <property type="match status" value="1"/>
</dbReference>
<keyword evidence="15" id="KW-1185">Reference proteome</keyword>
<evidence type="ECO:0000256" key="9">
    <source>
        <dbReference type="ARBA" id="ARBA00030455"/>
    </source>
</evidence>
<comment type="function">
    <text evidence="1">Catalyzes the reversible oxidation of 3-phospho-D-glycerate to 3-phosphonooxypyruvate, the first step of the phosphorylated L-serine biosynthesis pathway. Also catalyzes the reversible oxidation of 2-hydroxyglutarate to 2-oxoglutarate.</text>
</comment>
<dbReference type="EC" id="1.1.1.95" evidence="5"/>
<comment type="catalytic activity">
    <reaction evidence="10">
        <text>(R)-2-hydroxyglutarate + NAD(+) = 2-oxoglutarate + NADH + H(+)</text>
        <dbReference type="Rhea" id="RHEA:49612"/>
        <dbReference type="ChEBI" id="CHEBI:15378"/>
        <dbReference type="ChEBI" id="CHEBI:15801"/>
        <dbReference type="ChEBI" id="CHEBI:16810"/>
        <dbReference type="ChEBI" id="CHEBI:57540"/>
        <dbReference type="ChEBI" id="CHEBI:57945"/>
        <dbReference type="EC" id="1.1.1.399"/>
    </reaction>
</comment>
<dbReference type="FunFam" id="3.40.50.720:FF:000584">
    <property type="entry name" value="D-3-phosphoglycerate dehydrogenase"/>
    <property type="match status" value="1"/>
</dbReference>
<dbReference type="InterPro" id="IPR006140">
    <property type="entry name" value="D-isomer_DH_NAD-bd"/>
</dbReference>
<evidence type="ECO:0000256" key="7">
    <source>
        <dbReference type="ARBA" id="ARBA00023002"/>
    </source>
</evidence>
<dbReference type="SUPFAM" id="SSF55021">
    <property type="entry name" value="ACT-like"/>
    <property type="match status" value="1"/>
</dbReference>
<dbReference type="InterPro" id="IPR045865">
    <property type="entry name" value="ACT-like_dom_sf"/>
</dbReference>
<evidence type="ECO:0000256" key="10">
    <source>
        <dbReference type="ARBA" id="ARBA00048126"/>
    </source>
</evidence>
<dbReference type="PROSITE" id="PS51671">
    <property type="entry name" value="ACT"/>
    <property type="match status" value="1"/>
</dbReference>
<dbReference type="GO" id="GO:0051287">
    <property type="term" value="F:NAD binding"/>
    <property type="evidence" value="ECO:0007669"/>
    <property type="project" value="InterPro"/>
</dbReference>
<evidence type="ECO:0000256" key="8">
    <source>
        <dbReference type="ARBA" id="ARBA00023027"/>
    </source>
</evidence>
<comment type="caution">
    <text evidence="14">The sequence shown here is derived from an EMBL/GenBank/DDBJ whole genome shotgun (WGS) entry which is preliminary data.</text>
</comment>
<dbReference type="RefSeq" id="WP_134168808.1">
    <property type="nucleotide sequence ID" value="NZ_SODD01000009.1"/>
</dbReference>
<evidence type="ECO:0000313" key="15">
    <source>
        <dbReference type="Proteomes" id="UP000294743"/>
    </source>
</evidence>
<dbReference type="Proteomes" id="UP000294743">
    <property type="component" value="Unassembled WGS sequence"/>
</dbReference>
<evidence type="ECO:0000259" key="13">
    <source>
        <dbReference type="PROSITE" id="PS51671"/>
    </source>
</evidence>
<keyword evidence="7 12" id="KW-0560">Oxidoreductase</keyword>
<evidence type="ECO:0000256" key="1">
    <source>
        <dbReference type="ARBA" id="ARBA00003800"/>
    </source>
</evidence>
<dbReference type="UniPathway" id="UPA00135">
    <property type="reaction ID" value="UER00196"/>
</dbReference>
<dbReference type="Gene3D" id="3.30.70.260">
    <property type="match status" value="1"/>
</dbReference>
<dbReference type="PROSITE" id="PS00671">
    <property type="entry name" value="D_2_HYDROXYACID_DH_3"/>
    <property type="match status" value="1"/>
</dbReference>
<comment type="pathway">
    <text evidence="2">Amino-acid biosynthesis; L-serine biosynthesis; L-serine from 3-phospho-D-glycerate: step 1/3.</text>
</comment>
<name>A0A4R7ZT72_9FIRM</name>
<dbReference type="PROSITE" id="PS00065">
    <property type="entry name" value="D_2_HYDROXYACID_DH_1"/>
    <property type="match status" value="1"/>
</dbReference>